<dbReference type="AlphaFoldDB" id="A0A2I6S5W3"/>
<accession>A0A2I6S5W3</accession>
<sequence>MAMNNVQPLTVGVVIAALVIGGAVSYHWKVEREQAVCFEMTRSLGPGGQLYVNDYLSGDKRAAKLLQPYETTYGKRFSDCVTWFNR</sequence>
<evidence type="ECO:0000313" key="1">
    <source>
        <dbReference type="EMBL" id="AUN94639.1"/>
    </source>
</evidence>
<proteinExistence type="predicted"/>
<name>A0A2I6S5W3_9RHOO</name>
<evidence type="ECO:0000313" key="2">
    <source>
        <dbReference type="Proteomes" id="UP000242205"/>
    </source>
</evidence>
<protein>
    <submittedName>
        <fullName evidence="1">Uncharacterized protein</fullName>
    </submittedName>
</protein>
<reference evidence="1 2" key="1">
    <citation type="submission" date="2018-01" db="EMBL/GenBank/DDBJ databases">
        <authorList>
            <person name="Fu G.-Y."/>
        </authorList>
    </citation>
    <scope>NUCLEOTIDE SEQUENCE [LARGE SCALE GENOMIC DNA]</scope>
    <source>
        <strain evidence="1 2">SY39</strain>
    </source>
</reference>
<keyword evidence="2" id="KW-1185">Reference proteome</keyword>
<dbReference type="EMBL" id="CP025682">
    <property type="protein sequence ID" value="AUN94639.1"/>
    <property type="molecule type" value="Genomic_DNA"/>
</dbReference>
<organism evidence="1 2">
    <name type="scientific">Pseudazoarcus pumilus</name>
    <dbReference type="NCBI Taxonomy" id="2067960"/>
    <lineage>
        <taxon>Bacteria</taxon>
        <taxon>Pseudomonadati</taxon>
        <taxon>Pseudomonadota</taxon>
        <taxon>Betaproteobacteria</taxon>
        <taxon>Rhodocyclales</taxon>
        <taxon>Zoogloeaceae</taxon>
        <taxon>Pseudazoarcus</taxon>
    </lineage>
</organism>
<dbReference type="Proteomes" id="UP000242205">
    <property type="component" value="Chromosome"/>
</dbReference>
<gene>
    <name evidence="1" type="ORF">C0099_06620</name>
</gene>
<dbReference type="KEGG" id="atw:C0099_06620"/>